<protein>
    <recommendedName>
        <fullName evidence="3">CD-NTase-associated protein 12/Pycsar effector protein TIR domain-containing protein</fullName>
    </recommendedName>
</protein>
<gene>
    <name evidence="1" type="ORF">D7D53_04905</name>
</gene>
<reference evidence="1 2" key="1">
    <citation type="submission" date="2018-09" db="EMBL/GenBank/DDBJ databases">
        <title>Complete genome sequence of Streptococcus sp. KCOM 1679 (=ChDC B345).</title>
        <authorList>
            <person name="Kook J.-K."/>
            <person name="Park S.-N."/>
            <person name="Lim Y.K."/>
        </authorList>
    </citation>
    <scope>NUCLEOTIDE SEQUENCE [LARGE SCALE GENOMIC DNA]</scope>
    <source>
        <strain evidence="1 2">ChDC B345</strain>
    </source>
</reference>
<dbReference type="Gene3D" id="3.40.50.450">
    <property type="match status" value="1"/>
</dbReference>
<proteinExistence type="predicted"/>
<keyword evidence="2" id="KW-1185">Reference proteome</keyword>
<accession>A0A387B3N4</accession>
<dbReference type="EMBL" id="CP032621">
    <property type="protein sequence ID" value="AYF95865.1"/>
    <property type="molecule type" value="Genomic_DNA"/>
</dbReference>
<organism evidence="1 2">
    <name type="scientific">Streptococcus gwangjuensis</name>
    <dbReference type="NCBI Taxonomy" id="1433513"/>
    <lineage>
        <taxon>Bacteria</taxon>
        <taxon>Bacillati</taxon>
        <taxon>Bacillota</taxon>
        <taxon>Bacilli</taxon>
        <taxon>Lactobacillales</taxon>
        <taxon>Streptococcaceae</taxon>
        <taxon>Streptococcus</taxon>
        <taxon>Streptococcus mitis group</taxon>
    </lineage>
</organism>
<dbReference type="KEGG" id="sgw:D7D53_04905"/>
<dbReference type="RefSeq" id="WP_120770303.1">
    <property type="nucleotide sequence ID" value="NZ_CP032621.1"/>
</dbReference>
<evidence type="ECO:0000313" key="1">
    <source>
        <dbReference type="EMBL" id="AYF95865.1"/>
    </source>
</evidence>
<sequence length="385" mass="44731">MTTIFFSWQSDLPNKTNRNLIENSIKLALKKMNQDSPYSLITEIDRDTKGVLGSPDIVDSILTKIDKCGLFIADISIINSSLNGKRTPNPNVLFELGYAVNCLGWDRVICVFNSDFGDVSELPFDLRNRRILTYETSNISETRKKLADIFKQIIDKNYYTLEQVQEVSDFYSIKIYSCFINIISRIIKVLYGSETVCSFEAITNVLNMTPTEINRLLSHELLGFNLFTSYDEQIKILTNELDRITSINMFNTNLYVPIIKLIKELKSHNLFINREHFFENFKVNTPIMNDYSIIHNSDNNEIPNRYALGKKIDTKRAKIVDFTDIKRTDHVKFALTHFCLDVNTYNVYYNHYVCILKYINEFISNNDGKFLIDNTEILIKNVKKL</sequence>
<evidence type="ECO:0000313" key="2">
    <source>
        <dbReference type="Proteomes" id="UP000275328"/>
    </source>
</evidence>
<dbReference type="Proteomes" id="UP000275328">
    <property type="component" value="Chromosome"/>
</dbReference>
<name>A0A387B3N4_9STRE</name>
<dbReference type="AlphaFoldDB" id="A0A387B3N4"/>
<evidence type="ECO:0008006" key="3">
    <source>
        <dbReference type="Google" id="ProtNLM"/>
    </source>
</evidence>